<dbReference type="EMBL" id="CM035426">
    <property type="protein sequence ID" value="KAH7314393.1"/>
    <property type="molecule type" value="Genomic_DNA"/>
</dbReference>
<evidence type="ECO:0000256" key="1">
    <source>
        <dbReference type="SAM" id="SignalP"/>
    </source>
</evidence>
<comment type="caution">
    <text evidence="2">The sequence shown here is derived from an EMBL/GenBank/DDBJ whole genome shotgun (WGS) entry which is preliminary data.</text>
</comment>
<reference evidence="2" key="1">
    <citation type="submission" date="2021-08" db="EMBL/GenBank/DDBJ databases">
        <title>WGS assembly of Ceratopteris richardii.</title>
        <authorList>
            <person name="Marchant D.B."/>
            <person name="Chen G."/>
            <person name="Jenkins J."/>
            <person name="Shu S."/>
            <person name="Leebens-Mack J."/>
            <person name="Grimwood J."/>
            <person name="Schmutz J."/>
            <person name="Soltis P."/>
            <person name="Soltis D."/>
            <person name="Chen Z.-H."/>
        </authorList>
    </citation>
    <scope>NUCLEOTIDE SEQUENCE</scope>
    <source>
        <strain evidence="2">Whitten #5841</strain>
        <tissue evidence="2">Leaf</tissue>
    </source>
</reference>
<keyword evidence="1" id="KW-0732">Signal</keyword>
<accession>A0A8T2S9U9</accession>
<keyword evidence="3" id="KW-1185">Reference proteome</keyword>
<dbReference type="Proteomes" id="UP000825935">
    <property type="component" value="Chromosome 21"/>
</dbReference>
<sequence>MLQNTGICIFAWSLLFVSEPLRSKIAGDKSIKAKSHERTLKFTCSSLETERRGSQVPNPDVATVIKRE</sequence>
<proteinExistence type="predicted"/>
<feature type="signal peptide" evidence="1">
    <location>
        <begin position="1"/>
        <end position="23"/>
    </location>
</feature>
<evidence type="ECO:0008006" key="4">
    <source>
        <dbReference type="Google" id="ProtNLM"/>
    </source>
</evidence>
<gene>
    <name evidence="2" type="ORF">KP509_21G001500</name>
</gene>
<dbReference type="AlphaFoldDB" id="A0A8T2S9U9"/>
<protein>
    <recommendedName>
        <fullName evidence="4">Secreted protein</fullName>
    </recommendedName>
</protein>
<evidence type="ECO:0000313" key="3">
    <source>
        <dbReference type="Proteomes" id="UP000825935"/>
    </source>
</evidence>
<name>A0A8T2S9U9_CERRI</name>
<evidence type="ECO:0000313" key="2">
    <source>
        <dbReference type="EMBL" id="KAH7314393.1"/>
    </source>
</evidence>
<organism evidence="2 3">
    <name type="scientific">Ceratopteris richardii</name>
    <name type="common">Triangle waterfern</name>
    <dbReference type="NCBI Taxonomy" id="49495"/>
    <lineage>
        <taxon>Eukaryota</taxon>
        <taxon>Viridiplantae</taxon>
        <taxon>Streptophyta</taxon>
        <taxon>Embryophyta</taxon>
        <taxon>Tracheophyta</taxon>
        <taxon>Polypodiopsida</taxon>
        <taxon>Polypodiidae</taxon>
        <taxon>Polypodiales</taxon>
        <taxon>Pteridineae</taxon>
        <taxon>Pteridaceae</taxon>
        <taxon>Parkerioideae</taxon>
        <taxon>Ceratopteris</taxon>
    </lineage>
</organism>
<feature type="chain" id="PRO_5035901352" description="Secreted protein" evidence="1">
    <location>
        <begin position="24"/>
        <end position="68"/>
    </location>
</feature>